<dbReference type="EMBL" id="JBHTHR010000733">
    <property type="protein sequence ID" value="MFD0803102.1"/>
    <property type="molecule type" value="Genomic_DNA"/>
</dbReference>
<evidence type="ECO:0000259" key="4">
    <source>
        <dbReference type="SMART" id="SM00829"/>
    </source>
</evidence>
<feature type="non-terminal residue" evidence="5">
    <location>
        <position position="599"/>
    </location>
</feature>
<protein>
    <submittedName>
        <fullName evidence="5">MDR/SDR family oxidoreductase</fullName>
        <ecNumber evidence="5">1.1.1.-</ecNumber>
    </submittedName>
</protein>
<dbReference type="Pfam" id="PF08659">
    <property type="entry name" value="KR"/>
    <property type="match status" value="1"/>
</dbReference>
<dbReference type="SMART" id="SM00829">
    <property type="entry name" value="PKS_ER"/>
    <property type="match status" value="1"/>
</dbReference>
<name>A0ABW3BI95_9ACTN</name>
<dbReference type="EC" id="1.1.1.-" evidence="5"/>
<dbReference type="Proteomes" id="UP001596956">
    <property type="component" value="Unassembled WGS sequence"/>
</dbReference>
<evidence type="ECO:0000313" key="5">
    <source>
        <dbReference type="EMBL" id="MFD0803102.1"/>
    </source>
</evidence>
<dbReference type="Pfam" id="PF13602">
    <property type="entry name" value="ADH_zinc_N_2"/>
    <property type="match status" value="1"/>
</dbReference>
<dbReference type="SMART" id="SM00822">
    <property type="entry name" value="PKS_KR"/>
    <property type="match status" value="1"/>
</dbReference>
<reference evidence="6" key="1">
    <citation type="journal article" date="2019" name="Int. J. Syst. Evol. Microbiol.">
        <title>The Global Catalogue of Microorganisms (GCM) 10K type strain sequencing project: providing services to taxonomists for standard genome sequencing and annotation.</title>
        <authorList>
            <consortium name="The Broad Institute Genomics Platform"/>
            <consortium name="The Broad Institute Genome Sequencing Center for Infectious Disease"/>
            <person name="Wu L."/>
            <person name="Ma J."/>
        </authorList>
    </citation>
    <scope>NUCLEOTIDE SEQUENCE [LARGE SCALE GENOMIC DNA]</scope>
    <source>
        <strain evidence="6">CCUG 63369</strain>
    </source>
</reference>
<dbReference type="SUPFAM" id="SSF51735">
    <property type="entry name" value="NAD(P)-binding Rossmann-fold domains"/>
    <property type="match status" value="2"/>
</dbReference>
<dbReference type="Gene3D" id="3.40.50.720">
    <property type="entry name" value="NAD(P)-binding Rossmann-like Domain"/>
    <property type="match status" value="2"/>
</dbReference>
<dbReference type="InterPro" id="IPR057326">
    <property type="entry name" value="KR_dom"/>
</dbReference>
<dbReference type="InterPro" id="IPR020843">
    <property type="entry name" value="ER"/>
</dbReference>
<dbReference type="PANTHER" id="PTHR43775:SF37">
    <property type="entry name" value="SI:DKEY-61P9.11"/>
    <property type="match status" value="1"/>
</dbReference>
<dbReference type="CDD" id="cd05195">
    <property type="entry name" value="enoyl_red"/>
    <property type="match status" value="1"/>
</dbReference>
<dbReference type="PANTHER" id="PTHR43775">
    <property type="entry name" value="FATTY ACID SYNTHASE"/>
    <property type="match status" value="1"/>
</dbReference>
<sequence length="599" mass="62961">MLDRSSGGVVLTPRERRRPGPGRVEIAVEYAALTFRDALQVLGMNRLAGESDVLGLECAGTVVRTGRGVHTLEPGQRVVALSPRSMGAYLEAPAELVRPYPEHLGAAEASTVPVSFATAYRALCELAQVRPGESVVVHNATGGTGLAAMQVARWRGARVLATAGSEEKRDLLRFLGASAVADSRSLDFVEEFRRATGGRGADVVLNTLAGEALQAGLSLLAPYGRHIELGKKDIGEGRGIALGDFSRELSFHAVDIWRMAEEDPARAGELLEKVLALLGGGLLGPLPHEVFGVERAQDAFDLMTKSRHRGKLVLDMGRAAGAGTGAAPSGPGLTVRPDATYLITGGAGDLGVALAQRLVDKGARHLLLLGRTRPSADGPTARVLEGFRERGCHVEFAEADCADEAALRSVLQGRAAAGRPAVRGCAHAAGVLEPAPLTELDAADFAAATRAKVRGGLALHHALDGADLDFFVLFSSASAVVDSPLMASYAAANAFLDGLAHERRARSLPATTVNWGFWEGLGMAHRIAEQQGRSIMPEGVRGFQPGEGLDLLERLVAEDATQAVVMPTDWARWARAYPAAAARPIFDAVVRSEPGAQAA</sequence>
<dbReference type="Pfam" id="PF08240">
    <property type="entry name" value="ADH_N"/>
    <property type="match status" value="1"/>
</dbReference>
<organism evidence="5 6">
    <name type="scientific">Streptomonospora algeriensis</name>
    <dbReference type="NCBI Taxonomy" id="995084"/>
    <lineage>
        <taxon>Bacteria</taxon>
        <taxon>Bacillati</taxon>
        <taxon>Actinomycetota</taxon>
        <taxon>Actinomycetes</taxon>
        <taxon>Streptosporangiales</taxon>
        <taxon>Nocardiopsidaceae</taxon>
        <taxon>Streptomonospora</taxon>
    </lineage>
</organism>
<dbReference type="InterPro" id="IPR050091">
    <property type="entry name" value="PKS_NRPS_Biosynth_Enz"/>
</dbReference>
<evidence type="ECO:0000256" key="1">
    <source>
        <dbReference type="ARBA" id="ARBA00022450"/>
    </source>
</evidence>
<dbReference type="InterPro" id="IPR036291">
    <property type="entry name" value="NAD(P)-bd_dom_sf"/>
</dbReference>
<dbReference type="SUPFAM" id="SSF50129">
    <property type="entry name" value="GroES-like"/>
    <property type="match status" value="1"/>
</dbReference>
<keyword evidence="6" id="KW-1185">Reference proteome</keyword>
<dbReference type="GO" id="GO:0016491">
    <property type="term" value="F:oxidoreductase activity"/>
    <property type="evidence" value="ECO:0007669"/>
    <property type="project" value="UniProtKB-KW"/>
</dbReference>
<keyword evidence="2" id="KW-0597">Phosphoprotein</keyword>
<proteinExistence type="predicted"/>
<dbReference type="InterPro" id="IPR011032">
    <property type="entry name" value="GroES-like_sf"/>
</dbReference>
<evidence type="ECO:0000256" key="2">
    <source>
        <dbReference type="ARBA" id="ARBA00022553"/>
    </source>
</evidence>
<comment type="caution">
    <text evidence="5">The sequence shown here is derived from an EMBL/GenBank/DDBJ whole genome shotgun (WGS) entry which is preliminary data.</text>
</comment>
<dbReference type="InterPro" id="IPR013154">
    <property type="entry name" value="ADH-like_N"/>
</dbReference>
<accession>A0ABW3BI95</accession>
<dbReference type="InterPro" id="IPR013968">
    <property type="entry name" value="PKS_KR"/>
</dbReference>
<keyword evidence="5" id="KW-0560">Oxidoreductase</keyword>
<keyword evidence="1" id="KW-0596">Phosphopantetheine</keyword>
<gene>
    <name evidence="5" type="ORF">ACFQZU_17475</name>
</gene>
<evidence type="ECO:0000259" key="3">
    <source>
        <dbReference type="SMART" id="SM00822"/>
    </source>
</evidence>
<dbReference type="Gene3D" id="3.90.180.10">
    <property type="entry name" value="Medium-chain alcohol dehydrogenases, catalytic domain"/>
    <property type="match status" value="1"/>
</dbReference>
<feature type="domain" description="Ketoreductase" evidence="3">
    <location>
        <begin position="339"/>
        <end position="521"/>
    </location>
</feature>
<feature type="domain" description="Enoyl reductase (ER)" evidence="4">
    <location>
        <begin position="4"/>
        <end position="314"/>
    </location>
</feature>
<evidence type="ECO:0000313" key="6">
    <source>
        <dbReference type="Proteomes" id="UP001596956"/>
    </source>
</evidence>